<dbReference type="EMBL" id="CP036265">
    <property type="protein sequence ID" value="QDT16846.1"/>
    <property type="molecule type" value="Genomic_DNA"/>
</dbReference>
<evidence type="ECO:0000313" key="2">
    <source>
        <dbReference type="EMBL" id="QDT16846.1"/>
    </source>
</evidence>
<dbReference type="PANTHER" id="PTHR43044:SF1">
    <property type="entry name" value="QUINOL:CYTOCHROME C OXIDOREDUCTASE QUINONE-BINDING SUBUNIT 2"/>
    <property type="match status" value="1"/>
</dbReference>
<evidence type="ECO:0008006" key="4">
    <source>
        <dbReference type="Google" id="ProtNLM"/>
    </source>
</evidence>
<feature type="transmembrane region" description="Helical" evidence="1">
    <location>
        <begin position="99"/>
        <end position="118"/>
    </location>
</feature>
<gene>
    <name evidence="2" type="ORF">CA12_29540</name>
</gene>
<keyword evidence="3" id="KW-1185">Reference proteome</keyword>
<keyword evidence="1" id="KW-0812">Transmembrane</keyword>
<feature type="transmembrane region" description="Helical" evidence="1">
    <location>
        <begin position="24"/>
        <end position="46"/>
    </location>
</feature>
<dbReference type="RefSeq" id="WP_145359770.1">
    <property type="nucleotide sequence ID" value="NZ_CP036265.1"/>
</dbReference>
<feature type="transmembrane region" description="Helical" evidence="1">
    <location>
        <begin position="153"/>
        <end position="172"/>
    </location>
</feature>
<reference evidence="2 3" key="1">
    <citation type="submission" date="2019-02" db="EMBL/GenBank/DDBJ databases">
        <title>Deep-cultivation of Planctomycetes and their phenomic and genomic characterization uncovers novel biology.</title>
        <authorList>
            <person name="Wiegand S."/>
            <person name="Jogler M."/>
            <person name="Boedeker C."/>
            <person name="Pinto D."/>
            <person name="Vollmers J."/>
            <person name="Rivas-Marin E."/>
            <person name="Kohn T."/>
            <person name="Peeters S.H."/>
            <person name="Heuer A."/>
            <person name="Rast P."/>
            <person name="Oberbeckmann S."/>
            <person name="Bunk B."/>
            <person name="Jeske O."/>
            <person name="Meyerdierks A."/>
            <person name="Storesund J.E."/>
            <person name="Kallscheuer N."/>
            <person name="Luecker S."/>
            <person name="Lage O.M."/>
            <person name="Pohl T."/>
            <person name="Merkel B.J."/>
            <person name="Hornburger P."/>
            <person name="Mueller R.-W."/>
            <person name="Bruemmer F."/>
            <person name="Labrenz M."/>
            <person name="Spormann A.M."/>
            <person name="Op den Camp H."/>
            <person name="Overmann J."/>
            <person name="Amann R."/>
            <person name="Jetten M.S.M."/>
            <person name="Mascher T."/>
            <person name="Medema M.H."/>
            <person name="Devos D.P."/>
            <person name="Kaster A.-K."/>
            <person name="Ovreas L."/>
            <person name="Rohde M."/>
            <person name="Galperin M.Y."/>
            <person name="Jogler C."/>
        </authorList>
    </citation>
    <scope>NUCLEOTIDE SEQUENCE [LARGE SCALE GENOMIC DNA]</scope>
    <source>
        <strain evidence="2 3">CA12</strain>
    </source>
</reference>
<protein>
    <recommendedName>
        <fullName evidence="4">Quinol:cytochrome C oxidoreductase</fullName>
    </recommendedName>
</protein>
<feature type="transmembrane region" description="Helical" evidence="1">
    <location>
        <begin position="310"/>
        <end position="327"/>
    </location>
</feature>
<keyword evidence="1" id="KW-0472">Membrane</keyword>
<organism evidence="2 3">
    <name type="scientific">Alienimonas californiensis</name>
    <dbReference type="NCBI Taxonomy" id="2527989"/>
    <lineage>
        <taxon>Bacteria</taxon>
        <taxon>Pseudomonadati</taxon>
        <taxon>Planctomycetota</taxon>
        <taxon>Planctomycetia</taxon>
        <taxon>Planctomycetales</taxon>
        <taxon>Planctomycetaceae</taxon>
        <taxon>Alienimonas</taxon>
    </lineage>
</organism>
<dbReference type="PANTHER" id="PTHR43044">
    <property type="match status" value="1"/>
</dbReference>
<feature type="transmembrane region" description="Helical" evidence="1">
    <location>
        <begin position="193"/>
        <end position="214"/>
    </location>
</feature>
<feature type="transmembrane region" description="Helical" evidence="1">
    <location>
        <begin position="269"/>
        <end position="290"/>
    </location>
</feature>
<feature type="transmembrane region" description="Helical" evidence="1">
    <location>
        <begin position="339"/>
        <end position="358"/>
    </location>
</feature>
<feature type="transmembrane region" description="Helical" evidence="1">
    <location>
        <begin position="395"/>
        <end position="416"/>
    </location>
</feature>
<name>A0A517PBV9_9PLAN</name>
<dbReference type="Proteomes" id="UP000318741">
    <property type="component" value="Chromosome"/>
</dbReference>
<dbReference type="OrthoDB" id="140980at2"/>
<feature type="transmembrane region" description="Helical" evidence="1">
    <location>
        <begin position="220"/>
        <end position="248"/>
    </location>
</feature>
<evidence type="ECO:0000313" key="3">
    <source>
        <dbReference type="Proteomes" id="UP000318741"/>
    </source>
</evidence>
<evidence type="ECO:0000256" key="1">
    <source>
        <dbReference type="SAM" id="Phobius"/>
    </source>
</evidence>
<sequence>MAHHAPAVDPAKLRQGLGDLTGTLRVPLLIAGAVGLLAAALLSLLYGGDAVKRFLFGYLWAYWFFLTISLGGLFFVMVQHVTRAGWSVTVRRLAEFLAANLWVFAPLSLPLVLAVVLFDGAGVWQWADADYVTNSEVRTLLEHKSPYLNKTFFLIRCAIYLSVWSFFGWKVASLSKRQDETGDVGLTQTMHNWSVAGLPLTFLTVTFAAIDFLMSLTPTWYSTIYGVVIIAGCAVSVHATLAIFVLLLRKRGLMTEAVTVEHQQDLGKLLFGFIVFWAYVSFSQFLLIWYADIPEETEYYLVRFEHGWTFFMGMLLFGHFIIPFLGLMSRHVKRRDATLMFWCVWVLFMHAVDLYIYIMPRLTHDAVHAAEAAGASAEQLAAIGLPLSLVDLACFVGIGGFAGATLLTTAAGVSLVPHRDPRLHEALAFHNT</sequence>
<accession>A0A517PBV9</accession>
<keyword evidence="1" id="KW-1133">Transmembrane helix</keyword>
<feature type="transmembrane region" description="Helical" evidence="1">
    <location>
        <begin position="58"/>
        <end position="78"/>
    </location>
</feature>
<proteinExistence type="predicted"/>
<dbReference type="AlphaFoldDB" id="A0A517PBV9"/>
<dbReference type="KEGG" id="acaf:CA12_29540"/>